<dbReference type="RefSeq" id="WP_199389962.1">
    <property type="nucleotide sequence ID" value="NZ_JAEMHL010000008.1"/>
</dbReference>
<feature type="region of interest" description="Disordered" evidence="3">
    <location>
        <begin position="106"/>
        <end position="138"/>
    </location>
</feature>
<dbReference type="Pfam" id="PF25023">
    <property type="entry name" value="TEN_YD-shell"/>
    <property type="match status" value="4"/>
</dbReference>
<protein>
    <submittedName>
        <fullName evidence="5">PASTA domain-containing protein</fullName>
    </submittedName>
</protein>
<dbReference type="InterPro" id="IPR006530">
    <property type="entry name" value="YD"/>
</dbReference>
<dbReference type="Gene3D" id="2.180.10.10">
    <property type="entry name" value="RHS repeat-associated core"/>
    <property type="match status" value="5"/>
</dbReference>
<feature type="coiled-coil region" evidence="2">
    <location>
        <begin position="58"/>
        <end position="85"/>
    </location>
</feature>
<dbReference type="NCBIfam" id="TIGR03696">
    <property type="entry name" value="Rhs_assc_core"/>
    <property type="match status" value="1"/>
</dbReference>
<evidence type="ECO:0000256" key="2">
    <source>
        <dbReference type="SAM" id="Coils"/>
    </source>
</evidence>
<evidence type="ECO:0000313" key="6">
    <source>
        <dbReference type="Proteomes" id="UP000614714"/>
    </source>
</evidence>
<dbReference type="InterPro" id="IPR022385">
    <property type="entry name" value="Rhs_assc_core"/>
</dbReference>
<feature type="compositionally biased region" description="Basic and acidic residues" evidence="3">
    <location>
        <begin position="114"/>
        <end position="138"/>
    </location>
</feature>
<dbReference type="PANTHER" id="PTHR32305">
    <property type="match status" value="1"/>
</dbReference>
<dbReference type="EMBL" id="JAEMHL010000008">
    <property type="protein sequence ID" value="MBJ6751481.1"/>
    <property type="molecule type" value="Genomic_DNA"/>
</dbReference>
<dbReference type="Pfam" id="PF03793">
    <property type="entry name" value="PASTA"/>
    <property type="match status" value="1"/>
</dbReference>
<proteinExistence type="predicted"/>
<gene>
    <name evidence="5" type="ORF">JFN91_14780</name>
</gene>
<dbReference type="NCBIfam" id="TIGR01643">
    <property type="entry name" value="YD_repeat_2x"/>
    <property type="match status" value="18"/>
</dbReference>
<dbReference type="Gene3D" id="3.10.620.30">
    <property type="match status" value="1"/>
</dbReference>
<dbReference type="InterPro" id="IPR056823">
    <property type="entry name" value="TEN-like_YD-shell"/>
</dbReference>
<dbReference type="Pfam" id="PF05593">
    <property type="entry name" value="RHS_repeat"/>
    <property type="match status" value="2"/>
</dbReference>
<feature type="domain" description="PASTA" evidence="4">
    <location>
        <begin position="1020"/>
        <end position="1087"/>
    </location>
</feature>
<dbReference type="Proteomes" id="UP000614714">
    <property type="component" value="Unassembled WGS sequence"/>
</dbReference>
<accession>A0ABS0YGL8</accession>
<sequence>MTAELADVVADAKMDAATKKRRAVDAGIEVSRLDREIRKQLVQTTQRLVDADLPAEIRERHRAFVKHYEENVAQLKENIGRVEKAGGGGEADAGLERLSRHLQGAKAQLQHRKSGAERSLKGQPEASKREPRLKKEDFERDLKRDKHSWLDQRRIVVASTGSLAGLIGSDDLAENLEVQLTPEIRAKAQELEHNPVKIYNWVRNNIEYVPTWGSIQGAHLTLVTGKGNAFDTSSLLIALLRASGIHARYVLGTIEVPVDKAVAWVGASTDALATVELLGSAGTPVKPVYSGGAIQKVQLEHVWVEAWLDYLPSRGARHQAGHEDTWIPLDASFKLHNAVAGADFSAAAFDAQDFVAKLTGSATINEAEGYATGVQCSSVKQLQEPFRNSLQSFLTTERPGATVSQVVGSTEILGQEYPYLLGTLPYRTVVRGSEFSEIPESLRHSVTFKLVNNDTLSPNYSETTLSLTTSLPKLAGKRVTLSYSPATAADEAVLAAYGPRPHADGTPITLSEYPSSLPAYLMQVKAELRVDGVVVASGVGANLGGYEQLSIQISDPNITAGGQEFLLKAGEYLGIAFGLGPVSVQHLELTKTALEETAARLGSGKVSGLTKDDVIGSFLYASAQASLAEIDSLNGVRARVMGVAEVRRPSSSVVSLMFSTNYFFGIPTGLTVAGPSNAELGYQVAVAAKDGNRDKVKKYLIVSGLDASAAASGLQKYLLSSPQGAVTSLSAVEAMTTASEQSLPLYRVTPSNSSTAVGKLLLWDEVKQSVANDAGAGLTLVVPQRNVSIGNWSGVGYESISSWSGNNYSNLVGPPTLVQGLTWPGKSIHFALLPGNVEPPVALSQAIITTSFVDGVGGVSAGLSGLPATPAGDLLDLLTTSLLYDRLGDRLGCYVDLASPSVPTGACMATYLSFLCDAAGTPIIADKNGRPVADAGVDQVVGTGDLVTLDGSRSADPNNDPLVFQWRLVSVPQGSSAVIADGTTAVASFTADVAGAYVAELTVSDGKKTSLADSVTVTAYPAIVTIPTVTGMPTEDARTAVKRAGLSVGAVSAAIDLTVEAGKVAAQSPAGGTSAGRGSAVDMVISTGAQADTEAPAVKVTFDRSPALYAAGSPVGVSVDATDLVGISSVAMSVDGTSVAVTAPVTKIDTAGFAPGSIHTVEVTAKDISLNVGTASATFAILDPTDKAAPVIAIGSPVAGAAITAPADIVGTVTDNNLVEYTLAYAPAGKSPYTVFAKGSRPVVNGVLGRLDPTQMKNGLYDVVLTAWDANGNTSTYSTTYRVTGDLKVGNFTVSFTDVNIPLAGIPVTVTRSYDSRDKKSGDFGFGWNIDIQNVKTEENQNPGLGWSQISSGGDFPTYCVGGEGERYVAVTLPDGRVEEFDMTVTPKCQALVPIQYPTISYTPRPGTTSTIKARNVGQVYYSSSGVLFDLDSLEPYNPSQYTLTTADGAVYELDQNVGVRSVKDTNSNTLTYGSNGITHSSGKSVSFARDLKGRITHITDPSGKPILFSYDADGNLASVTDQAGNVTRYTYNASHGLIDIIDPLGRRAVRNEYDNSGRLTAHIDAEGKRIEYTHDIAGRQEVVKDRNGNVTVFIYDEQGRVLKKTDPLGKSVSYSYDSVGNKLSETDPLGNKTTWTYDAKRNVLSETKVIDGQALKTTHTYNSLGKLLTTTDPLGHVTTNSYDANGNLLTTTDALGNVTKNSYDAKGNVLSTTDALNHTTSYEYDSYGNMTRQTTASGAVTTYVYDSRGNKLTETDPRGNVRTNTYDANGRLLATTSAPGITTKYEYDKAGNKVAETSPLGLVTSYVYDSANRLIETKHADGTSTKAGYDAEGNRVTSTDQLGRVTTSVYNANKQLVKTIYPDETTKLYGYDAAGRQTSVTDALGNVTTKEYDILGRMVKTIDPEGHATSFEYDGNGNQVKQIDANGHATSFVYDALNRLTATILPGGQKTTVAYDELGRKASETDAAGITTQFSYDASGNLASVTDAMAGITRYEYDLNNNRTAIVDARGNRTTFTFDAQNRMASKTMPNGGVESYGYDAAGNRIAKTDAKGQKIEYAYDSKGRLLTRLYPDGSTVKFSYTNTGKRATAIDKRGTTSYTYDTKRDRLLQVTNPDGKGIGYTYNANANIGSISSFAGTISYIYTSGGRLREVRDPQGNVTTYTYDAAGNRTGLAYPNGTSVAYTYDINNRLTNLSHKNPAGQFFASYSYTLGAAGNRTKIDELSGISRQYTYDNLYRLTREQVVDPANTQTYSNDFSYDAVGNRQNKTYAAYEQPAVSTDYTYNNADQLLTENGITYTYDLNGNLASKTDASGTTTYSYNYDDRMVNVVSLSGAVAYHYDVDGNRVGITTAAGDTWHLVDTNRSLSQVIAEYKADSSATASYTYADNLISMSRGGQTFYYHFDGLGSIRQLTNATATNTDKYEYDAFGASIVSTGTTSNDFLFNGQQYDPSLGFYHLRARYYQPSSGRFTALDPFVGDPYVPVSLHKYAYSGGDPVNKIDPTGLMLEDILEANLIRLTIVTIATLSVRELLIQTQATTTSSNLESTITTAIPSIEETNTDLEGSDAISSTFDALRQLDAVNLVKRELNKKKDPTKWQVAVMMPTGKTSTKERFFPNISPTGPGLVAGFGGTHGRVIGVRLVNRYNQNDKPWVFRVDYHALDMYAAQGYKYTIHYHKVPNMAQHFVVWPESNNF</sequence>
<keyword evidence="1" id="KW-0677">Repeat</keyword>
<dbReference type="InterPro" id="IPR013783">
    <property type="entry name" value="Ig-like_fold"/>
</dbReference>
<dbReference type="PROSITE" id="PS51178">
    <property type="entry name" value="PASTA"/>
    <property type="match status" value="1"/>
</dbReference>
<dbReference type="CDD" id="cd06577">
    <property type="entry name" value="PASTA_pknB"/>
    <property type="match status" value="1"/>
</dbReference>
<comment type="caution">
    <text evidence="5">The sequence shown here is derived from an EMBL/GenBank/DDBJ whole genome shotgun (WGS) entry which is preliminary data.</text>
</comment>
<reference evidence="5 6" key="1">
    <citation type="submission" date="2020-12" db="EMBL/GenBank/DDBJ databases">
        <title>Geomonas sp. Red421, isolated from paddy soil.</title>
        <authorList>
            <person name="Xu Z."/>
            <person name="Zhang Z."/>
            <person name="Masuda Y."/>
            <person name="Itoh H."/>
            <person name="Senoo K."/>
        </authorList>
    </citation>
    <scope>NUCLEOTIDE SEQUENCE [LARGE SCALE GENOMIC DNA]</scope>
    <source>
        <strain evidence="5 6">Red421</strain>
    </source>
</reference>
<dbReference type="SUPFAM" id="SSF49299">
    <property type="entry name" value="PKD domain"/>
    <property type="match status" value="1"/>
</dbReference>
<dbReference type="InterPro" id="IPR035986">
    <property type="entry name" value="PKD_dom_sf"/>
</dbReference>
<dbReference type="InterPro" id="IPR038765">
    <property type="entry name" value="Papain-like_cys_pep_sf"/>
</dbReference>
<dbReference type="SMART" id="SM00740">
    <property type="entry name" value="PASTA"/>
    <property type="match status" value="1"/>
</dbReference>
<dbReference type="Gene3D" id="2.60.40.10">
    <property type="entry name" value="Immunoglobulins"/>
    <property type="match status" value="1"/>
</dbReference>
<dbReference type="Pfam" id="PF01841">
    <property type="entry name" value="Transglut_core"/>
    <property type="match status" value="1"/>
</dbReference>
<keyword evidence="6" id="KW-1185">Reference proteome</keyword>
<dbReference type="SUPFAM" id="SSF69304">
    <property type="entry name" value="Tricorn protease N-terminal domain"/>
    <property type="match status" value="1"/>
</dbReference>
<dbReference type="InterPro" id="IPR002931">
    <property type="entry name" value="Transglutaminase-like"/>
</dbReference>
<evidence type="ECO:0000256" key="1">
    <source>
        <dbReference type="ARBA" id="ARBA00022737"/>
    </source>
</evidence>
<dbReference type="InterPro" id="IPR045351">
    <property type="entry name" value="DUF6531"/>
</dbReference>
<dbReference type="PANTHER" id="PTHR32305:SF15">
    <property type="entry name" value="PROTEIN RHSA-RELATED"/>
    <property type="match status" value="1"/>
</dbReference>
<dbReference type="InterPro" id="IPR031325">
    <property type="entry name" value="RHS_repeat"/>
</dbReference>
<evidence type="ECO:0000259" key="4">
    <source>
        <dbReference type="PROSITE" id="PS51178"/>
    </source>
</evidence>
<evidence type="ECO:0000313" key="5">
    <source>
        <dbReference type="EMBL" id="MBJ6751481.1"/>
    </source>
</evidence>
<dbReference type="InterPro" id="IPR050708">
    <property type="entry name" value="T6SS_VgrG/RHS"/>
</dbReference>
<dbReference type="Gene3D" id="3.30.10.20">
    <property type="match status" value="1"/>
</dbReference>
<dbReference type="Pfam" id="PF20148">
    <property type="entry name" value="DUF6531"/>
    <property type="match status" value="1"/>
</dbReference>
<dbReference type="SUPFAM" id="SSF54001">
    <property type="entry name" value="Cysteine proteinases"/>
    <property type="match status" value="1"/>
</dbReference>
<keyword evidence="2" id="KW-0175">Coiled coil</keyword>
<organism evidence="5 6">
    <name type="scientific">Geomonas anaerohicana</name>
    <dbReference type="NCBI Taxonomy" id="2798583"/>
    <lineage>
        <taxon>Bacteria</taxon>
        <taxon>Pseudomonadati</taxon>
        <taxon>Thermodesulfobacteriota</taxon>
        <taxon>Desulfuromonadia</taxon>
        <taxon>Geobacterales</taxon>
        <taxon>Geobacteraceae</taxon>
        <taxon>Geomonas</taxon>
    </lineage>
</organism>
<dbReference type="Pfam" id="PF22352">
    <property type="entry name" value="K319L-like_PKD"/>
    <property type="match status" value="1"/>
</dbReference>
<evidence type="ECO:0000256" key="3">
    <source>
        <dbReference type="SAM" id="MobiDB-lite"/>
    </source>
</evidence>
<dbReference type="InterPro" id="IPR005543">
    <property type="entry name" value="PASTA_dom"/>
</dbReference>
<name>A0ABS0YGL8_9BACT</name>